<keyword evidence="2" id="KW-1185">Reference proteome</keyword>
<evidence type="ECO:0000313" key="1">
    <source>
        <dbReference type="EMBL" id="CCW35184.1"/>
    </source>
</evidence>
<proteinExistence type="predicted"/>
<dbReference type="HOGENOM" id="CLU_1764774_0_0_0"/>
<accession>S0EU79</accession>
<dbReference type="InParanoid" id="S0EU79"/>
<dbReference type="RefSeq" id="WP_016482724.1">
    <property type="nucleotide sequence ID" value="NC_021487.1"/>
</dbReference>
<dbReference type="PATRIC" id="fig|1303518.3.peg.1396"/>
<sequence>MKKTLWTAVCGALVLTMGTWVCRAQRVVPVGNIPEVSDKSPTWWAISGYEIVYITQSEGRLTPIMRTELFDARTVEILSRTQVPPLTASDVKAVGNAVLVRGYLLMRVTPQDARAAGTSVTALAKQWAASVAHVLPRIAPTPSRFGI</sequence>
<dbReference type="AlphaFoldDB" id="S0EU79"/>
<name>S0EU79_CHTCT</name>
<dbReference type="Proteomes" id="UP000014227">
    <property type="component" value="Chromosome I"/>
</dbReference>
<protein>
    <submittedName>
        <fullName evidence="1">Uncharacterized protein</fullName>
    </submittedName>
</protein>
<dbReference type="KEGG" id="ccz:CCALI_01366"/>
<gene>
    <name evidence="1" type="ORF">CCALI_01366</name>
</gene>
<reference evidence="2" key="1">
    <citation type="submission" date="2013-03" db="EMBL/GenBank/DDBJ databases">
        <title>Genome sequence of Chthonomonas calidirosea, the first sequenced genome from the Armatimonadetes phylum (formally candidate division OP10).</title>
        <authorList>
            <person name="Lee K.C.Y."/>
            <person name="Morgan X.C."/>
            <person name="Dunfield P.F."/>
            <person name="Tamas I."/>
            <person name="Houghton K.M."/>
            <person name="Vyssotski M."/>
            <person name="Ryan J.L.J."/>
            <person name="Lagutin K."/>
            <person name="McDonald I.R."/>
            <person name="Stott M.B."/>
        </authorList>
    </citation>
    <scope>NUCLEOTIDE SEQUENCE [LARGE SCALE GENOMIC DNA]</scope>
    <source>
        <strain evidence="2">DSM 23976 / ICMP 18418 / T49</strain>
    </source>
</reference>
<evidence type="ECO:0000313" key="2">
    <source>
        <dbReference type="Proteomes" id="UP000014227"/>
    </source>
</evidence>
<organism evidence="1 2">
    <name type="scientific">Chthonomonas calidirosea (strain DSM 23976 / ICMP 18418 / T49)</name>
    <dbReference type="NCBI Taxonomy" id="1303518"/>
    <lineage>
        <taxon>Bacteria</taxon>
        <taxon>Bacillati</taxon>
        <taxon>Armatimonadota</taxon>
        <taxon>Chthonomonadia</taxon>
        <taxon>Chthonomonadales</taxon>
        <taxon>Chthonomonadaceae</taxon>
        <taxon>Chthonomonas</taxon>
    </lineage>
</organism>
<dbReference type="EMBL" id="HF951689">
    <property type="protein sequence ID" value="CCW35184.1"/>
    <property type="molecule type" value="Genomic_DNA"/>
</dbReference>